<dbReference type="InterPro" id="IPR003798">
    <property type="entry name" value="DNA_recombination_RmuC"/>
</dbReference>
<comment type="similarity">
    <text evidence="2">Belongs to the RmuC family.</text>
</comment>
<feature type="region of interest" description="Disordered" evidence="6">
    <location>
        <begin position="351"/>
        <end position="381"/>
    </location>
</feature>
<evidence type="ECO:0000313" key="8">
    <source>
        <dbReference type="EMBL" id="UQN15766.1"/>
    </source>
</evidence>
<evidence type="ECO:0000256" key="7">
    <source>
        <dbReference type="SAM" id="Phobius"/>
    </source>
</evidence>
<dbReference type="Pfam" id="PF02646">
    <property type="entry name" value="RmuC"/>
    <property type="match status" value="1"/>
</dbReference>
<evidence type="ECO:0000256" key="2">
    <source>
        <dbReference type="ARBA" id="ARBA00009840"/>
    </source>
</evidence>
<organism evidence="8">
    <name type="scientific">Gulosibacter sediminis</name>
    <dbReference type="NCBI Taxonomy" id="1729695"/>
    <lineage>
        <taxon>Bacteria</taxon>
        <taxon>Bacillati</taxon>
        <taxon>Actinomycetota</taxon>
        <taxon>Actinomycetes</taxon>
        <taxon>Micrococcales</taxon>
        <taxon>Microbacteriaceae</taxon>
        <taxon>Gulosibacter</taxon>
    </lineage>
</organism>
<keyword evidence="3 5" id="KW-0175">Coiled coil</keyword>
<gene>
    <name evidence="8" type="ORF">M3M28_04770</name>
</gene>
<feature type="transmembrane region" description="Helical" evidence="7">
    <location>
        <begin position="6"/>
        <end position="25"/>
    </location>
</feature>
<accession>A0ABY4MZA5</accession>
<dbReference type="PANTHER" id="PTHR30563">
    <property type="entry name" value="DNA RECOMBINATION PROTEIN RMUC"/>
    <property type="match status" value="1"/>
</dbReference>
<feature type="compositionally biased region" description="Acidic residues" evidence="6">
    <location>
        <begin position="372"/>
        <end position="381"/>
    </location>
</feature>
<evidence type="ECO:0000256" key="5">
    <source>
        <dbReference type="SAM" id="Coils"/>
    </source>
</evidence>
<evidence type="ECO:0000256" key="1">
    <source>
        <dbReference type="ARBA" id="ARBA00003416"/>
    </source>
</evidence>
<dbReference type="EMBL" id="CP097160">
    <property type="protein sequence ID" value="UQN15766.1"/>
    <property type="molecule type" value="Genomic_DNA"/>
</dbReference>
<dbReference type="PANTHER" id="PTHR30563:SF0">
    <property type="entry name" value="DNA RECOMBINATION PROTEIN RMUC"/>
    <property type="match status" value="1"/>
</dbReference>
<protein>
    <submittedName>
        <fullName evidence="8">DNA recombination protein RmuC</fullName>
    </submittedName>
</protein>
<comment type="function">
    <text evidence="1">Involved in DNA recombination.</text>
</comment>
<feature type="coiled-coil region" evidence="5">
    <location>
        <begin position="29"/>
        <end position="87"/>
    </location>
</feature>
<sequence>MDIAGLIIGILIGVALGAVIGVLVTRGRAMTAEARVDELRQAQTQAELRGSGDARILQELAPMRSELSRLRVTVRELEQERLELHGRLSEQLRVQASSDAELRAATEQLTAAMRSGTARGNWGEAQLRNLFESAGMLPHVDFDTQVSVNGDDGVLRPDAVVHLPGEHALVIDAKAPMTRFLEGMRVPQPGTEADAKLRSRLLREHAQAVRGHVDTLRARNYQAVVVGSPNFVVAYLPSEAALSAAVTADPALLDDAFAKGVALASPTTLWAILRSIAAAWQQERVSESVEQVLALSSDLYRRIGTASGHLAKLGRQLRGSVEAYDQFVGSYESRVLPTARRLAEFDAAAKPIETPKSVEKTPRAVTAPELVPDAEVEPEHR</sequence>
<keyword evidence="7" id="KW-0472">Membrane</keyword>
<proteinExistence type="inferred from homology"/>
<name>A0ABY4MZA5_9MICO</name>
<keyword evidence="7" id="KW-1133">Transmembrane helix</keyword>
<keyword evidence="4" id="KW-0233">DNA recombination</keyword>
<evidence type="ECO:0000256" key="4">
    <source>
        <dbReference type="ARBA" id="ARBA00023172"/>
    </source>
</evidence>
<evidence type="ECO:0000256" key="3">
    <source>
        <dbReference type="ARBA" id="ARBA00023054"/>
    </source>
</evidence>
<keyword evidence="7" id="KW-0812">Transmembrane</keyword>
<reference evidence="8" key="1">
    <citation type="submission" date="2022-05" db="EMBL/GenBank/DDBJ databases">
        <title>Complete genome sequence of toluene-degrading Gulosibacter sediminis strain ACHW.36C.</title>
        <authorList>
            <person name="Wai A.C."/>
            <person name="Lai G.K."/>
            <person name="Griffin S.D."/>
            <person name="Leung F.C."/>
        </authorList>
    </citation>
    <scope>NUCLEOTIDE SEQUENCE [LARGE SCALE GENOMIC DNA]</scope>
    <source>
        <strain evidence="8">ACHW.36C</strain>
    </source>
</reference>
<evidence type="ECO:0000256" key="6">
    <source>
        <dbReference type="SAM" id="MobiDB-lite"/>
    </source>
</evidence>